<evidence type="ECO:0000313" key="2">
    <source>
        <dbReference type="EMBL" id="MFD2556509.1"/>
    </source>
</evidence>
<dbReference type="Proteomes" id="UP001597440">
    <property type="component" value="Unassembled WGS sequence"/>
</dbReference>
<dbReference type="InterPro" id="IPR011083">
    <property type="entry name" value="Phage_tail_collar_dom"/>
</dbReference>
<feature type="domain" description="Phage tail collar" evidence="1">
    <location>
        <begin position="7"/>
        <end position="62"/>
    </location>
</feature>
<dbReference type="EMBL" id="JBHULD010000018">
    <property type="protein sequence ID" value="MFD2556509.1"/>
    <property type="molecule type" value="Genomic_DNA"/>
</dbReference>
<evidence type="ECO:0000259" key="1">
    <source>
        <dbReference type="Pfam" id="PF07484"/>
    </source>
</evidence>
<dbReference type="Pfam" id="PF07484">
    <property type="entry name" value="Collar"/>
    <property type="match status" value="1"/>
</dbReference>
<comment type="caution">
    <text evidence="2">The sequence shown here is derived from an EMBL/GenBank/DDBJ whole genome shotgun (WGS) entry which is preliminary data.</text>
</comment>
<dbReference type="SUPFAM" id="SSF88874">
    <property type="entry name" value="Receptor-binding domain of short tail fibre protein gp12"/>
    <property type="match status" value="1"/>
</dbReference>
<evidence type="ECO:0000313" key="3">
    <source>
        <dbReference type="Proteomes" id="UP001597440"/>
    </source>
</evidence>
<accession>A0ABW5L701</accession>
<keyword evidence="3" id="KW-1185">Reference proteome</keyword>
<dbReference type="InterPro" id="IPR037053">
    <property type="entry name" value="Phage_tail_collar_dom_sf"/>
</dbReference>
<proteinExistence type="predicted"/>
<protein>
    <submittedName>
        <fullName evidence="2">Phage tail protein</fullName>
    </submittedName>
</protein>
<organism evidence="2 3">
    <name type="scientific">Sphingobacterium tabacisoli</name>
    <dbReference type="NCBI Taxonomy" id="2044855"/>
    <lineage>
        <taxon>Bacteria</taxon>
        <taxon>Pseudomonadati</taxon>
        <taxon>Bacteroidota</taxon>
        <taxon>Sphingobacteriia</taxon>
        <taxon>Sphingobacteriales</taxon>
        <taxon>Sphingobacteriaceae</taxon>
        <taxon>Sphingobacterium</taxon>
    </lineage>
</organism>
<gene>
    <name evidence="2" type="ORF">ACFSQW_19085</name>
</gene>
<dbReference type="Gene3D" id="3.90.1340.10">
    <property type="entry name" value="Phage tail collar domain"/>
    <property type="match status" value="1"/>
</dbReference>
<name>A0ABW5L701_9SPHI</name>
<sequence length="194" mass="20261">MDGTMAEIRMFAANFAPKNWAYCSGQLLAINQNQALFSLLGTTFGGNGVTTVALPDFRGRTPVGTGTNNLGLTFVLGNTIGSESVTLTMTNLPPHNHPTSIAGNIGVKARNAIANQSSPSSSSYLAIPARSAGRAKTKVKGFDTASGTVTLHANTVQATADTQSTGANQPHNNMQPSLGINYIICLYGIYPSRN</sequence>
<reference evidence="3" key="1">
    <citation type="journal article" date="2019" name="Int. J. Syst. Evol. Microbiol.">
        <title>The Global Catalogue of Microorganisms (GCM) 10K type strain sequencing project: providing services to taxonomists for standard genome sequencing and annotation.</title>
        <authorList>
            <consortium name="The Broad Institute Genomics Platform"/>
            <consortium name="The Broad Institute Genome Sequencing Center for Infectious Disease"/>
            <person name="Wu L."/>
            <person name="Ma J."/>
        </authorList>
    </citation>
    <scope>NUCLEOTIDE SEQUENCE [LARGE SCALE GENOMIC DNA]</scope>
    <source>
        <strain evidence="3">KCTC 52298</strain>
    </source>
</reference>